<dbReference type="Gene3D" id="2.40.320.10">
    <property type="entry name" value="Hypothetical Protein Pfu-838710-001"/>
    <property type="match status" value="1"/>
</dbReference>
<evidence type="ECO:0000256" key="1">
    <source>
        <dbReference type="PIRSR" id="PIRSR016487-1"/>
    </source>
</evidence>
<comment type="caution">
    <text evidence="3">The sequence shown here is derived from an EMBL/GenBank/DDBJ whole genome shotgun (WGS) entry which is preliminary data.</text>
</comment>
<dbReference type="InterPro" id="IPR012042">
    <property type="entry name" value="NeuTTM/CthTTM-like"/>
</dbReference>
<accession>A0A7Z1AER6</accession>
<dbReference type="RefSeq" id="WP_069125702.1">
    <property type="nucleotide sequence ID" value="NZ_MARB01000014.1"/>
</dbReference>
<name>A0A7Z1AER6_9GAMM</name>
<dbReference type="PIRSF" id="PIRSF016487">
    <property type="entry name" value="CYTH_UCP016487"/>
    <property type="match status" value="1"/>
</dbReference>
<dbReference type="EMBL" id="MARB01000014">
    <property type="protein sequence ID" value="ODJ87132.1"/>
    <property type="molecule type" value="Genomic_DNA"/>
</dbReference>
<gene>
    <name evidence="3" type="ORF">CODIS_26490</name>
</gene>
<evidence type="ECO:0000313" key="4">
    <source>
        <dbReference type="Proteomes" id="UP000094769"/>
    </source>
</evidence>
<dbReference type="CDD" id="cd07891">
    <property type="entry name" value="CYTH-like_CthTTM-like_1"/>
    <property type="match status" value="1"/>
</dbReference>
<reference evidence="3 4" key="1">
    <citation type="submission" date="2016-06" db="EMBL/GenBank/DDBJ databases">
        <title>Genome sequence of endosymbiont of Candidatus Endolucinida thiodiazotropha.</title>
        <authorList>
            <person name="Poehlein A."/>
            <person name="Koenig S."/>
            <person name="Heiden S.E."/>
            <person name="Thuermer A."/>
            <person name="Voget S."/>
            <person name="Daniel R."/>
            <person name="Markert S."/>
            <person name="Gros O."/>
            <person name="Schweder T."/>
        </authorList>
    </citation>
    <scope>NUCLEOTIDE SEQUENCE [LARGE SCALE GENOMIC DNA]</scope>
    <source>
        <strain evidence="3 4">COS</strain>
    </source>
</reference>
<feature type="active site" description="Proton acceptor" evidence="1">
    <location>
        <position position="30"/>
    </location>
</feature>
<dbReference type="PANTHER" id="PTHR40114:SF1">
    <property type="entry name" value="SLR0698 PROTEIN"/>
    <property type="match status" value="1"/>
</dbReference>
<dbReference type="SUPFAM" id="SSF55154">
    <property type="entry name" value="CYTH-like phosphatases"/>
    <property type="match status" value="1"/>
</dbReference>
<dbReference type="Proteomes" id="UP000094769">
    <property type="component" value="Unassembled WGS sequence"/>
</dbReference>
<organism evidence="3 4">
    <name type="scientific">Candidatus Thiodiazotropha endolucinida</name>
    <dbReference type="NCBI Taxonomy" id="1655433"/>
    <lineage>
        <taxon>Bacteria</taxon>
        <taxon>Pseudomonadati</taxon>
        <taxon>Pseudomonadota</taxon>
        <taxon>Gammaproteobacteria</taxon>
        <taxon>Chromatiales</taxon>
        <taxon>Sedimenticolaceae</taxon>
        <taxon>Candidatus Thiodiazotropha</taxon>
    </lineage>
</organism>
<dbReference type="InterPro" id="IPR023577">
    <property type="entry name" value="CYTH_domain"/>
</dbReference>
<dbReference type="OrthoDB" id="9805588at2"/>
<feature type="domain" description="CYTH" evidence="2">
    <location>
        <begin position="2"/>
        <end position="149"/>
    </location>
</feature>
<protein>
    <submittedName>
        <fullName evidence="3">CYTH domain protein</fullName>
    </submittedName>
</protein>
<dbReference type="AlphaFoldDB" id="A0A7Z1AER6"/>
<dbReference type="SMART" id="SM01118">
    <property type="entry name" value="CYTH"/>
    <property type="match status" value="1"/>
</dbReference>
<proteinExistence type="predicted"/>
<sequence length="155" mass="17676">MALEIERKYLVINDKWHDGIIKESVMKQGYLANVPNASVRVRVSGEEARLTIKGRSEGISRNEYEYPIPLGDAEEILNNHISGALIEKIRYRVKCGDHLWDLDVFDGANRGLIVAEVELSSEEEAFKMPEWAGEEVSSDSRYYNASLVTHPYCDW</sequence>
<evidence type="ECO:0000313" key="3">
    <source>
        <dbReference type="EMBL" id="ODJ87132.1"/>
    </source>
</evidence>
<dbReference type="Pfam" id="PF01928">
    <property type="entry name" value="CYTH"/>
    <property type="match status" value="1"/>
</dbReference>
<keyword evidence="4" id="KW-1185">Reference proteome</keyword>
<dbReference type="PANTHER" id="PTHR40114">
    <property type="entry name" value="SLR0698 PROTEIN"/>
    <property type="match status" value="1"/>
</dbReference>
<evidence type="ECO:0000259" key="2">
    <source>
        <dbReference type="PROSITE" id="PS51707"/>
    </source>
</evidence>
<dbReference type="InterPro" id="IPR033469">
    <property type="entry name" value="CYTH-like_dom_sf"/>
</dbReference>
<dbReference type="PROSITE" id="PS51707">
    <property type="entry name" value="CYTH"/>
    <property type="match status" value="1"/>
</dbReference>